<dbReference type="EMBL" id="GBRH01243435">
    <property type="protein sequence ID" value="JAD54460.1"/>
    <property type="molecule type" value="Transcribed_RNA"/>
</dbReference>
<dbReference type="AlphaFoldDB" id="A0A0A9AZU9"/>
<evidence type="ECO:0000256" key="1">
    <source>
        <dbReference type="SAM" id="MobiDB-lite"/>
    </source>
</evidence>
<evidence type="ECO:0000313" key="2">
    <source>
        <dbReference type="EMBL" id="JAD54460.1"/>
    </source>
</evidence>
<sequence>MISQAAVGAGSGCKRPGSRALSGLAY</sequence>
<organism evidence="2">
    <name type="scientific">Arundo donax</name>
    <name type="common">Giant reed</name>
    <name type="synonym">Donax arundinaceus</name>
    <dbReference type="NCBI Taxonomy" id="35708"/>
    <lineage>
        <taxon>Eukaryota</taxon>
        <taxon>Viridiplantae</taxon>
        <taxon>Streptophyta</taxon>
        <taxon>Embryophyta</taxon>
        <taxon>Tracheophyta</taxon>
        <taxon>Spermatophyta</taxon>
        <taxon>Magnoliopsida</taxon>
        <taxon>Liliopsida</taxon>
        <taxon>Poales</taxon>
        <taxon>Poaceae</taxon>
        <taxon>PACMAD clade</taxon>
        <taxon>Arundinoideae</taxon>
        <taxon>Arundineae</taxon>
        <taxon>Arundo</taxon>
    </lineage>
</organism>
<reference evidence="2" key="1">
    <citation type="submission" date="2014-09" db="EMBL/GenBank/DDBJ databases">
        <authorList>
            <person name="Magalhaes I.L.F."/>
            <person name="Oliveira U."/>
            <person name="Santos F.R."/>
            <person name="Vidigal T.H.D.A."/>
            <person name="Brescovit A.D."/>
            <person name="Santos A.J."/>
        </authorList>
    </citation>
    <scope>NUCLEOTIDE SEQUENCE</scope>
    <source>
        <tissue evidence="2">Shoot tissue taken approximately 20 cm above the soil surface</tissue>
    </source>
</reference>
<feature type="region of interest" description="Disordered" evidence="1">
    <location>
        <begin position="1"/>
        <end position="26"/>
    </location>
</feature>
<name>A0A0A9AZU9_ARUDO</name>
<accession>A0A0A9AZU9</accession>
<proteinExistence type="predicted"/>
<protein>
    <submittedName>
        <fullName evidence="2">Uncharacterized protein</fullName>
    </submittedName>
</protein>
<reference evidence="2" key="2">
    <citation type="journal article" date="2015" name="Data Brief">
        <title>Shoot transcriptome of the giant reed, Arundo donax.</title>
        <authorList>
            <person name="Barrero R.A."/>
            <person name="Guerrero F.D."/>
            <person name="Moolhuijzen P."/>
            <person name="Goolsby J.A."/>
            <person name="Tidwell J."/>
            <person name="Bellgard S.E."/>
            <person name="Bellgard M.I."/>
        </authorList>
    </citation>
    <scope>NUCLEOTIDE SEQUENCE</scope>
    <source>
        <tissue evidence="2">Shoot tissue taken approximately 20 cm above the soil surface</tissue>
    </source>
</reference>